<keyword evidence="4" id="KW-1185">Reference proteome</keyword>
<dbReference type="Pfam" id="PF13230">
    <property type="entry name" value="GATase_4"/>
    <property type="match status" value="1"/>
</dbReference>
<dbReference type="InterPro" id="IPR026869">
    <property type="entry name" value="EgtC-like"/>
</dbReference>
<dbReference type="PANTHER" id="PTHR43187">
    <property type="entry name" value="GLUTAMINE AMIDOTRANSFERASE DUG3-RELATED"/>
    <property type="match status" value="1"/>
</dbReference>
<name>A0ABU9E9A5_9BACT</name>
<keyword evidence="1 3" id="KW-0315">Glutamine amidotransferase</keyword>
<evidence type="ECO:0000313" key="4">
    <source>
        <dbReference type="Proteomes" id="UP001484239"/>
    </source>
</evidence>
<evidence type="ECO:0000313" key="3">
    <source>
        <dbReference type="EMBL" id="MEK9501249.1"/>
    </source>
</evidence>
<evidence type="ECO:0000256" key="2">
    <source>
        <dbReference type="SAM" id="MobiDB-lite"/>
    </source>
</evidence>
<dbReference type="InterPro" id="IPR029055">
    <property type="entry name" value="Ntn_hydrolases_N"/>
</dbReference>
<accession>A0ABU9E9A5</accession>
<dbReference type="InterPro" id="IPR052373">
    <property type="entry name" value="Gamma-glu_amide_hydrolase"/>
</dbReference>
<dbReference type="Gene3D" id="3.60.20.10">
    <property type="entry name" value="Glutamine Phosphoribosylpyrophosphate, subunit 1, domain 1"/>
    <property type="match status" value="1"/>
</dbReference>
<comment type="caution">
    <text evidence="3">The sequence shown here is derived from an EMBL/GenBank/DDBJ whole genome shotgun (WGS) entry which is preliminary data.</text>
</comment>
<proteinExistence type="predicted"/>
<feature type="region of interest" description="Disordered" evidence="2">
    <location>
        <begin position="267"/>
        <end position="289"/>
    </location>
</feature>
<dbReference type="CDD" id="cd01908">
    <property type="entry name" value="YafJ"/>
    <property type="match status" value="1"/>
</dbReference>
<dbReference type="EMBL" id="JBBHLI010000004">
    <property type="protein sequence ID" value="MEK9501249.1"/>
    <property type="molecule type" value="Genomic_DNA"/>
</dbReference>
<dbReference type="PANTHER" id="PTHR43187:SF1">
    <property type="entry name" value="GLUTAMINE AMIDOTRANSFERASE DUG3-RELATED"/>
    <property type="match status" value="1"/>
</dbReference>
<protein>
    <submittedName>
        <fullName evidence="3">Class II glutamine amidotransferase</fullName>
    </submittedName>
</protein>
<organism evidence="3 4">
    <name type="scientific">Gaopeijia maritima</name>
    <dbReference type="NCBI Taxonomy" id="3119007"/>
    <lineage>
        <taxon>Bacteria</taxon>
        <taxon>Pseudomonadati</taxon>
        <taxon>Gemmatimonadota</taxon>
        <taxon>Longimicrobiia</taxon>
        <taxon>Gaopeijiales</taxon>
        <taxon>Gaopeijiaceae</taxon>
        <taxon>Gaopeijia</taxon>
    </lineage>
</organism>
<dbReference type="RefSeq" id="WP_405277427.1">
    <property type="nucleotide sequence ID" value="NZ_CP144380.1"/>
</dbReference>
<dbReference type="Proteomes" id="UP001484239">
    <property type="component" value="Unassembled WGS sequence"/>
</dbReference>
<sequence>MSRLLAYLGPPVRLSDLLHDPLRSPLRGWQRVPTREAIGGFGIGWYVPEVTRQPALIRTVRAPWADANLRSLAEVSRSPCVVCHLREGDDLPNPGRHDTLLFAQAERLEADGALRRPVLESLSDEAFASVGHTHGGNLVFGLLLDLLWARPEPRAHMRLAGALNEVAWRLVATLQERAPGAGLRLNAVLADGDHLVACRFAWNETRLPATLLYRNDPFYTRARPPSRRARERSITTMIASEAEPGDDGWHEIPPGHLVLADRDVPPQHFEMRPRGLRPVRAPDPTGGGV</sequence>
<evidence type="ECO:0000256" key="1">
    <source>
        <dbReference type="ARBA" id="ARBA00022962"/>
    </source>
</evidence>
<reference evidence="3 4" key="1">
    <citation type="submission" date="2024-02" db="EMBL/GenBank/DDBJ databases">
        <title>A novel Gemmatimonadota bacterium.</title>
        <authorList>
            <person name="Du Z.-J."/>
            <person name="Ye Y.-Q."/>
        </authorList>
    </citation>
    <scope>NUCLEOTIDE SEQUENCE [LARGE SCALE GENOMIC DNA]</scope>
    <source>
        <strain evidence="3 4">DH-20</strain>
    </source>
</reference>
<gene>
    <name evidence="3" type="ORF">WI372_09685</name>
</gene>